<evidence type="ECO:0000256" key="1">
    <source>
        <dbReference type="ARBA" id="ARBA00023015"/>
    </source>
</evidence>
<dbReference type="SMART" id="SM00345">
    <property type="entry name" value="HTH_GNTR"/>
    <property type="match status" value="1"/>
</dbReference>
<dbReference type="AlphaFoldDB" id="A0A7M4DKL4"/>
<dbReference type="SUPFAM" id="SSF46785">
    <property type="entry name" value="Winged helix' DNA-binding domain"/>
    <property type="match status" value="1"/>
</dbReference>
<evidence type="ECO:0000256" key="3">
    <source>
        <dbReference type="ARBA" id="ARBA00023163"/>
    </source>
</evidence>
<evidence type="ECO:0000259" key="4">
    <source>
        <dbReference type="PROSITE" id="PS50949"/>
    </source>
</evidence>
<keyword evidence="3" id="KW-0804">Transcription</keyword>
<dbReference type="RefSeq" id="WP_156741417.1">
    <property type="nucleotide sequence ID" value="NZ_CACRYJ010000036.1"/>
</dbReference>
<dbReference type="Gene3D" id="1.10.10.10">
    <property type="entry name" value="Winged helix-like DNA-binding domain superfamily/Winged helix DNA-binding domain"/>
    <property type="match status" value="1"/>
</dbReference>
<comment type="caution">
    <text evidence="5">The sequence shown here is derived from an EMBL/GenBank/DDBJ whole genome shotgun (WGS) entry which is preliminary data.</text>
</comment>
<dbReference type="SUPFAM" id="SSF48008">
    <property type="entry name" value="GntR ligand-binding domain-like"/>
    <property type="match status" value="1"/>
</dbReference>
<dbReference type="GO" id="GO:0003677">
    <property type="term" value="F:DNA binding"/>
    <property type="evidence" value="ECO:0007669"/>
    <property type="project" value="UniProtKB-KW"/>
</dbReference>
<keyword evidence="1" id="KW-0805">Transcription regulation</keyword>
<organism evidence="5 6">
    <name type="scientific">Occultella aeris</name>
    <dbReference type="NCBI Taxonomy" id="2761496"/>
    <lineage>
        <taxon>Bacteria</taxon>
        <taxon>Bacillati</taxon>
        <taxon>Actinomycetota</taxon>
        <taxon>Actinomycetes</taxon>
        <taxon>Micrococcales</taxon>
        <taxon>Ruaniaceae</taxon>
        <taxon>Occultella</taxon>
    </lineage>
</organism>
<dbReference type="InterPro" id="IPR036390">
    <property type="entry name" value="WH_DNA-bd_sf"/>
</dbReference>
<dbReference type="PANTHER" id="PTHR43537:SF45">
    <property type="entry name" value="GNTR FAMILY REGULATORY PROTEIN"/>
    <property type="match status" value="1"/>
</dbReference>
<protein>
    <submittedName>
        <fullName evidence="5">Putative HTH-type transcriptional regulator YdfH</fullName>
    </submittedName>
</protein>
<gene>
    <name evidence="5" type="primary">ydfH_5</name>
    <name evidence="5" type="ORF">HALOF300_02677</name>
</gene>
<dbReference type="Proteomes" id="UP000419743">
    <property type="component" value="Unassembled WGS sequence"/>
</dbReference>
<dbReference type="Pfam" id="PF00392">
    <property type="entry name" value="GntR"/>
    <property type="match status" value="1"/>
</dbReference>
<dbReference type="InterPro" id="IPR008920">
    <property type="entry name" value="TF_FadR/GntR_C"/>
</dbReference>
<dbReference type="InterPro" id="IPR011711">
    <property type="entry name" value="GntR_C"/>
</dbReference>
<dbReference type="EMBL" id="CACRYJ010000036">
    <property type="protein sequence ID" value="VZO37704.1"/>
    <property type="molecule type" value="Genomic_DNA"/>
</dbReference>
<dbReference type="PANTHER" id="PTHR43537">
    <property type="entry name" value="TRANSCRIPTIONAL REGULATOR, GNTR FAMILY"/>
    <property type="match status" value="1"/>
</dbReference>
<proteinExistence type="predicted"/>
<dbReference type="InterPro" id="IPR036388">
    <property type="entry name" value="WH-like_DNA-bd_sf"/>
</dbReference>
<evidence type="ECO:0000313" key="5">
    <source>
        <dbReference type="EMBL" id="VZO37704.1"/>
    </source>
</evidence>
<evidence type="ECO:0000313" key="6">
    <source>
        <dbReference type="Proteomes" id="UP000419743"/>
    </source>
</evidence>
<dbReference type="GO" id="GO:0003700">
    <property type="term" value="F:DNA-binding transcription factor activity"/>
    <property type="evidence" value="ECO:0007669"/>
    <property type="project" value="InterPro"/>
</dbReference>
<name>A0A7M4DKL4_9MICO</name>
<keyword evidence="2" id="KW-0238">DNA-binding</keyword>
<dbReference type="InterPro" id="IPR000524">
    <property type="entry name" value="Tscrpt_reg_HTH_GntR"/>
</dbReference>
<reference evidence="5 6" key="1">
    <citation type="submission" date="2019-11" db="EMBL/GenBank/DDBJ databases">
        <authorList>
            <person name="Criscuolo A."/>
        </authorList>
    </citation>
    <scope>NUCLEOTIDE SEQUENCE [LARGE SCALE GENOMIC DNA]</scope>
    <source>
        <strain evidence="5">CIP111667</strain>
    </source>
</reference>
<evidence type="ECO:0000256" key="2">
    <source>
        <dbReference type="ARBA" id="ARBA00023125"/>
    </source>
</evidence>
<keyword evidence="6" id="KW-1185">Reference proteome</keyword>
<dbReference type="Gene3D" id="1.20.120.530">
    <property type="entry name" value="GntR ligand-binding domain-like"/>
    <property type="match status" value="1"/>
</dbReference>
<sequence>MSAGQFQLGPSSLTDALYESVRTRIISGDIAPGEKLTEQRIADDYRVARPTAKACLERLTALGLLRRSAHKTAVVPELDEIDITDLFFTREMFECTAADRLAQARTVPEAARKAQTAIESAVRAKAFDDQVVADIEFHWALINAVDSPRLARVYEMVSGEVHLTMGQFKAHRRTAPSTVAAEHALILKAIEDGDRAAAREQMAHHLQQARDRVLAQVLASREEAPA</sequence>
<accession>A0A7M4DKL4</accession>
<dbReference type="Pfam" id="PF07729">
    <property type="entry name" value="FCD"/>
    <property type="match status" value="1"/>
</dbReference>
<feature type="domain" description="HTH gntR-type" evidence="4">
    <location>
        <begin position="11"/>
        <end position="78"/>
    </location>
</feature>
<dbReference type="PROSITE" id="PS50949">
    <property type="entry name" value="HTH_GNTR"/>
    <property type="match status" value="1"/>
</dbReference>
<dbReference type="SMART" id="SM00895">
    <property type="entry name" value="FCD"/>
    <property type="match status" value="1"/>
</dbReference>